<dbReference type="EMBL" id="AMEM01000007">
    <property type="protein sequence ID" value="EKX92068.1"/>
    <property type="molecule type" value="Genomic_DNA"/>
</dbReference>
<dbReference type="HOGENOM" id="CLU_1132104_0_0_11"/>
<protein>
    <recommendedName>
        <fullName evidence="3">Bacterial transferase hexapeptide repeat protein</fullName>
    </recommendedName>
</protein>
<proteinExistence type="predicted"/>
<keyword evidence="2" id="KW-1185">Reference proteome</keyword>
<dbReference type="Proteomes" id="UP000010445">
    <property type="component" value="Unassembled WGS sequence"/>
</dbReference>
<accession>L1MLB5</accession>
<dbReference type="eggNOG" id="COG1044">
    <property type="taxonomic scope" value="Bacteria"/>
</dbReference>
<evidence type="ECO:0000313" key="1">
    <source>
        <dbReference type="EMBL" id="EKX92068.1"/>
    </source>
</evidence>
<evidence type="ECO:0000313" key="2">
    <source>
        <dbReference type="Proteomes" id="UP000010445"/>
    </source>
</evidence>
<dbReference type="STRING" id="1035195.HMPREF9997_00352"/>
<sequence>MWSQIVGEAEAPSFEVFGESRGGLHRIRAVRDIPDQGVRKGDLGGWVSSKYLNDGTLRISGEAWVAGNAIVKENARVEGNACVKDNAVVAGSVRVSRCAVVEKDAMVWGIIEVTDWARVGGSARIMGEGRIYRDAYIDTNAHIWGDEGVIDIFRNAHCVTLGPFGPYGSDMTIARLRDGGCLIYQFMNGWIGTPQAMRENTDEIIELVADRRISRCEEWGAWAEQYQRLADLADSMVKTWNVWAG</sequence>
<dbReference type="SUPFAM" id="SSF51161">
    <property type="entry name" value="Trimeric LpxA-like enzymes"/>
    <property type="match status" value="1"/>
</dbReference>
<dbReference type="Gene3D" id="2.160.10.10">
    <property type="entry name" value="Hexapeptide repeat proteins"/>
    <property type="match status" value="1"/>
</dbReference>
<evidence type="ECO:0008006" key="3">
    <source>
        <dbReference type="Google" id="ProtNLM"/>
    </source>
</evidence>
<name>L1MLB5_9CORY</name>
<gene>
    <name evidence="1" type="ORF">HMPREF9997_00352</name>
</gene>
<reference evidence="1 2" key="1">
    <citation type="submission" date="2012-05" db="EMBL/GenBank/DDBJ databases">
        <authorList>
            <person name="Weinstock G."/>
            <person name="Sodergren E."/>
            <person name="Lobos E.A."/>
            <person name="Fulton L."/>
            <person name="Fulton R."/>
            <person name="Courtney L."/>
            <person name="Fronick C."/>
            <person name="O'Laughlin M."/>
            <person name="Godfrey J."/>
            <person name="Wilson R.M."/>
            <person name="Miner T."/>
            <person name="Farmer C."/>
            <person name="Delehaunty K."/>
            <person name="Cordes M."/>
            <person name="Minx P."/>
            <person name="Tomlinson C."/>
            <person name="Chen J."/>
            <person name="Wollam A."/>
            <person name="Pepin K.H."/>
            <person name="Bhonagiri V."/>
            <person name="Zhang X."/>
            <person name="Suruliraj S."/>
            <person name="Warren W."/>
            <person name="Mitreva M."/>
            <person name="Mardis E.R."/>
            <person name="Wilson R.K."/>
        </authorList>
    </citation>
    <scope>NUCLEOTIDE SEQUENCE [LARGE SCALE GENOMIC DNA]</scope>
    <source>
        <strain evidence="1 2">F0235</strain>
    </source>
</reference>
<dbReference type="InterPro" id="IPR011004">
    <property type="entry name" value="Trimer_LpxA-like_sf"/>
</dbReference>
<dbReference type="AlphaFoldDB" id="L1MLB5"/>
<comment type="caution">
    <text evidence="1">The sequence shown here is derived from an EMBL/GenBank/DDBJ whole genome shotgun (WGS) entry which is preliminary data.</text>
</comment>
<dbReference type="PATRIC" id="fig|1035195.3.peg.326"/>
<organism evidence="1 2">
    <name type="scientific">Corynebacterium durum F0235</name>
    <dbReference type="NCBI Taxonomy" id="1035195"/>
    <lineage>
        <taxon>Bacteria</taxon>
        <taxon>Bacillati</taxon>
        <taxon>Actinomycetota</taxon>
        <taxon>Actinomycetes</taxon>
        <taxon>Mycobacteriales</taxon>
        <taxon>Corynebacteriaceae</taxon>
        <taxon>Corynebacterium</taxon>
    </lineage>
</organism>